<evidence type="ECO:0000256" key="5">
    <source>
        <dbReference type="ARBA" id="ARBA00022801"/>
    </source>
</evidence>
<keyword evidence="10" id="KW-0456">Lyase</keyword>
<dbReference type="Proteomes" id="UP000033103">
    <property type="component" value="Chromosome"/>
</dbReference>
<dbReference type="InterPro" id="IPR023170">
    <property type="entry name" value="HhH_base_excis_C"/>
</dbReference>
<keyword evidence="9 10" id="KW-0326">Glycosidase</keyword>
<dbReference type="GO" id="GO:0003677">
    <property type="term" value="F:DNA binding"/>
    <property type="evidence" value="ECO:0007669"/>
    <property type="project" value="UniProtKB-UniRule"/>
</dbReference>
<proteinExistence type="inferred from homology"/>
<keyword evidence="3 10" id="KW-0479">Metal-binding</keyword>
<evidence type="ECO:0000256" key="2">
    <source>
        <dbReference type="ARBA" id="ARBA00022485"/>
    </source>
</evidence>
<dbReference type="InterPro" id="IPR000445">
    <property type="entry name" value="HhH_motif"/>
</dbReference>
<dbReference type="InterPro" id="IPR004036">
    <property type="entry name" value="Endonuclease-III-like_CS2"/>
</dbReference>
<dbReference type="InterPro" id="IPR003265">
    <property type="entry name" value="HhH-GPD_domain"/>
</dbReference>
<evidence type="ECO:0000256" key="6">
    <source>
        <dbReference type="ARBA" id="ARBA00023004"/>
    </source>
</evidence>
<protein>
    <recommendedName>
        <fullName evidence="10">Endonuclease III</fullName>
        <ecNumber evidence="10">4.2.99.18</ecNumber>
    </recommendedName>
    <alternativeName>
        <fullName evidence="10">DNA-(apurinic or apyrimidinic site) lyase</fullName>
    </alternativeName>
</protein>
<comment type="catalytic activity">
    <reaction evidence="10">
        <text>2'-deoxyribonucleotide-(2'-deoxyribose 5'-phosphate)-2'-deoxyribonucleotide-DNA = a 3'-end 2'-deoxyribonucleotide-(2,3-dehydro-2,3-deoxyribose 5'-phosphate)-DNA + a 5'-end 5'-phospho-2'-deoxyribonucleoside-DNA + H(+)</text>
        <dbReference type="Rhea" id="RHEA:66592"/>
        <dbReference type="Rhea" id="RHEA-COMP:13180"/>
        <dbReference type="Rhea" id="RHEA-COMP:16897"/>
        <dbReference type="Rhea" id="RHEA-COMP:17067"/>
        <dbReference type="ChEBI" id="CHEBI:15378"/>
        <dbReference type="ChEBI" id="CHEBI:136412"/>
        <dbReference type="ChEBI" id="CHEBI:157695"/>
        <dbReference type="ChEBI" id="CHEBI:167181"/>
        <dbReference type="EC" id="4.2.99.18"/>
    </reaction>
</comment>
<dbReference type="KEGG" id="sns:VC03_03560"/>
<dbReference type="EC" id="4.2.99.18" evidence="10"/>
<dbReference type="AlphaFoldDB" id="A0A0E3UTW8"/>
<dbReference type="PANTHER" id="PTHR10359">
    <property type="entry name" value="A/G-SPECIFIC ADENINE GLYCOSYLASE/ENDONUCLEASE III"/>
    <property type="match status" value="1"/>
</dbReference>
<dbReference type="SUPFAM" id="SSF48150">
    <property type="entry name" value="DNA-glycosylase"/>
    <property type="match status" value="1"/>
</dbReference>
<keyword evidence="12" id="KW-0255">Endonuclease</keyword>
<organism evidence="12 13">
    <name type="scientific">Sneathia vaginalis</name>
    <dbReference type="NCBI Taxonomy" id="187101"/>
    <lineage>
        <taxon>Bacteria</taxon>
        <taxon>Fusobacteriati</taxon>
        <taxon>Fusobacteriota</taxon>
        <taxon>Fusobacteriia</taxon>
        <taxon>Fusobacteriales</taxon>
        <taxon>Leptotrichiaceae</taxon>
        <taxon>Sneathia</taxon>
    </lineage>
</organism>
<dbReference type="GO" id="GO:0006285">
    <property type="term" value="P:base-excision repair, AP site formation"/>
    <property type="evidence" value="ECO:0007669"/>
    <property type="project" value="TreeGrafter"/>
</dbReference>
<dbReference type="PANTHER" id="PTHR10359:SF18">
    <property type="entry name" value="ENDONUCLEASE III"/>
    <property type="match status" value="1"/>
</dbReference>
<dbReference type="PIRSF" id="PIRSF001435">
    <property type="entry name" value="Nth"/>
    <property type="match status" value="1"/>
</dbReference>
<comment type="function">
    <text evidence="10">DNA repair enzyme that has both DNA N-glycosylase activity and AP-lyase activity. The DNA N-glycosylase activity releases various damaged pyrimidines from DNA by cleaving the N-glycosidic bond, leaving an AP (apurinic/apyrimidinic) site. The AP-lyase activity cleaves the phosphodiester bond 3' to the AP site by a beta-elimination, leaving a 3'-terminal unsaturated sugar and a product with a terminal 5'-phosphate.</text>
</comment>
<dbReference type="Gene3D" id="1.10.340.30">
    <property type="entry name" value="Hypothetical protein, domain 2"/>
    <property type="match status" value="1"/>
</dbReference>
<dbReference type="SMART" id="SM00478">
    <property type="entry name" value="ENDO3c"/>
    <property type="match status" value="1"/>
</dbReference>
<evidence type="ECO:0000259" key="11">
    <source>
        <dbReference type="SMART" id="SM00478"/>
    </source>
</evidence>
<keyword evidence="13" id="KW-1185">Reference proteome</keyword>
<keyword evidence="7 10" id="KW-0411">Iron-sulfur</keyword>
<dbReference type="GO" id="GO:0019104">
    <property type="term" value="F:DNA N-glycosylase activity"/>
    <property type="evidence" value="ECO:0007669"/>
    <property type="project" value="UniProtKB-UniRule"/>
</dbReference>
<feature type="binding site" evidence="10">
    <location>
        <position position="189"/>
    </location>
    <ligand>
        <name>[4Fe-4S] cluster</name>
        <dbReference type="ChEBI" id="CHEBI:49883"/>
    </ligand>
</feature>
<dbReference type="Pfam" id="PF00633">
    <property type="entry name" value="HHH"/>
    <property type="match status" value="1"/>
</dbReference>
<keyword evidence="10" id="KW-0238">DNA-binding</keyword>
<evidence type="ECO:0000256" key="8">
    <source>
        <dbReference type="ARBA" id="ARBA00023204"/>
    </source>
</evidence>
<dbReference type="GO" id="GO:0051539">
    <property type="term" value="F:4 iron, 4 sulfur cluster binding"/>
    <property type="evidence" value="ECO:0007669"/>
    <property type="project" value="UniProtKB-UniRule"/>
</dbReference>
<dbReference type="OrthoDB" id="9800977at2"/>
<keyword evidence="12" id="KW-0540">Nuclease</keyword>
<evidence type="ECO:0000313" key="13">
    <source>
        <dbReference type="Proteomes" id="UP000033103"/>
    </source>
</evidence>
<evidence type="ECO:0000256" key="10">
    <source>
        <dbReference type="HAMAP-Rule" id="MF_00942"/>
    </source>
</evidence>
<dbReference type="FunFam" id="1.10.340.30:FF:000001">
    <property type="entry name" value="Endonuclease III"/>
    <property type="match status" value="1"/>
</dbReference>
<dbReference type="STRING" id="187101.VC03_03560"/>
<evidence type="ECO:0000256" key="4">
    <source>
        <dbReference type="ARBA" id="ARBA00022763"/>
    </source>
</evidence>
<keyword evidence="5 10" id="KW-0378">Hydrolase</keyword>
<dbReference type="PATRIC" id="fig|1069640.6.peg.702"/>
<dbReference type="Pfam" id="PF00730">
    <property type="entry name" value="HhH-GPD"/>
    <property type="match status" value="1"/>
</dbReference>
<evidence type="ECO:0000256" key="7">
    <source>
        <dbReference type="ARBA" id="ARBA00023014"/>
    </source>
</evidence>
<name>A0A0E3UTW8_9FUSO</name>
<comment type="cofactor">
    <cofactor evidence="10">
        <name>[4Fe-4S] cluster</name>
        <dbReference type="ChEBI" id="CHEBI:49883"/>
    </cofactor>
    <text evidence="10">Binds 1 [4Fe-4S] cluster.</text>
</comment>
<dbReference type="EMBL" id="CP011280">
    <property type="protein sequence ID" value="AKC95594.1"/>
    <property type="molecule type" value="Genomic_DNA"/>
</dbReference>
<dbReference type="PROSITE" id="PS01155">
    <property type="entry name" value="ENDONUCLEASE_III_2"/>
    <property type="match status" value="1"/>
</dbReference>
<dbReference type="GO" id="GO:0140078">
    <property type="term" value="F:class I DNA-(apurinic or apyrimidinic site) endonuclease activity"/>
    <property type="evidence" value="ECO:0007669"/>
    <property type="project" value="UniProtKB-EC"/>
</dbReference>
<evidence type="ECO:0000256" key="9">
    <source>
        <dbReference type="ARBA" id="ARBA00023295"/>
    </source>
</evidence>
<sequence length="202" mass="23499">MNNKEKMKYILTLMEKKYGHPKVFLNYTTEYQLMVAVILSAQCTDKRVNIITKELFKYIKTPFDMENMDINTLKQYIFSCGFYNNKAKNLKLNAHELITRFNGVLPHNMDDLLSLSGIGRKTANVLLYDLWDISVGIVVDTHVKRLSNELGFSKSKNPEIIEKDLMKITPKKYWGLLSKYFILHGRQKCTSDCEICALKKKI</sequence>
<dbReference type="InterPro" id="IPR011257">
    <property type="entry name" value="DNA_glycosylase"/>
</dbReference>
<dbReference type="Gene3D" id="1.10.1670.10">
    <property type="entry name" value="Helix-hairpin-Helix base-excision DNA repair enzymes (C-terminal)"/>
    <property type="match status" value="1"/>
</dbReference>
<dbReference type="RefSeq" id="WP_046328700.1">
    <property type="nucleotide sequence ID" value="NZ_CP011280.1"/>
</dbReference>
<dbReference type="HAMAP" id="MF_00942">
    <property type="entry name" value="Nth"/>
    <property type="match status" value="1"/>
</dbReference>
<keyword evidence="8 10" id="KW-0234">DNA repair</keyword>
<feature type="binding site" evidence="10">
    <location>
        <position position="196"/>
    </location>
    <ligand>
        <name>[4Fe-4S] cluster</name>
        <dbReference type="ChEBI" id="CHEBI:49883"/>
    </ligand>
</feature>
<dbReference type="InterPro" id="IPR005759">
    <property type="entry name" value="Nth"/>
</dbReference>
<keyword evidence="4 10" id="KW-0227">DNA damage</keyword>
<gene>
    <name evidence="10" type="primary">nth</name>
    <name evidence="12" type="ORF">VC03_03560</name>
</gene>
<feature type="domain" description="HhH-GPD" evidence="11">
    <location>
        <begin position="39"/>
        <end position="187"/>
    </location>
</feature>
<accession>A0A0E3UTW8</accession>
<dbReference type="HOGENOM" id="CLU_012862_3_3_0"/>
<evidence type="ECO:0000256" key="1">
    <source>
        <dbReference type="ARBA" id="ARBA00008343"/>
    </source>
</evidence>
<keyword evidence="6 10" id="KW-0408">Iron</keyword>
<keyword evidence="2 10" id="KW-0004">4Fe-4S</keyword>
<dbReference type="GO" id="GO:0046872">
    <property type="term" value="F:metal ion binding"/>
    <property type="evidence" value="ECO:0007669"/>
    <property type="project" value="UniProtKB-KW"/>
</dbReference>
<comment type="similarity">
    <text evidence="1 10">Belongs to the Nth/MutY family.</text>
</comment>
<reference evidence="12 13" key="1">
    <citation type="journal article" date="2012" name="BMC Genomics">
        <title>Genomic sequence analysis and characterization of Sneathia amnii sp. nov.</title>
        <authorList>
            <consortium name="Vaginal Microbiome Consortium (additional members)"/>
            <person name="Harwich M.D.Jr."/>
            <person name="Serrano M.G."/>
            <person name="Fettweis J.M."/>
            <person name="Alves J.M."/>
            <person name="Reimers M.A."/>
            <person name="Buck G.A."/>
            <person name="Jefferson K.K."/>
        </authorList>
    </citation>
    <scope>NUCLEOTIDE SEQUENCE [LARGE SCALE GENOMIC DNA]</scope>
    <source>
        <strain evidence="12 13">SN35</strain>
    </source>
</reference>
<evidence type="ECO:0000313" key="12">
    <source>
        <dbReference type="EMBL" id="AKC95594.1"/>
    </source>
</evidence>
<dbReference type="CDD" id="cd00056">
    <property type="entry name" value="ENDO3c"/>
    <property type="match status" value="1"/>
</dbReference>
<evidence type="ECO:0000256" key="3">
    <source>
        <dbReference type="ARBA" id="ARBA00022723"/>
    </source>
</evidence>